<evidence type="ECO:0000313" key="2">
    <source>
        <dbReference type="Proteomes" id="UP001470230"/>
    </source>
</evidence>
<comment type="caution">
    <text evidence="1">The sequence shown here is derived from an EMBL/GenBank/DDBJ whole genome shotgun (WGS) entry which is preliminary data.</text>
</comment>
<dbReference type="EMBL" id="JAPFFF010000062">
    <property type="protein sequence ID" value="KAK8837074.1"/>
    <property type="molecule type" value="Genomic_DNA"/>
</dbReference>
<dbReference type="PANTHER" id="PTHR24159:SF5">
    <property type="entry name" value="ANK_REP_REGION DOMAIN-CONTAINING PROTEIN"/>
    <property type="match status" value="1"/>
</dbReference>
<dbReference type="PANTHER" id="PTHR24159">
    <property type="match status" value="1"/>
</dbReference>
<sequence>MNAQLYMQRMKEIQNNLLEFLENDELSDESYKSLQKLLENRQQSYDPYELKSILYLINNIVNNHFCGIPFFAKAEQILQLLSKQIKQFFTNSDIFNIFMNNKRILLFLFEEKILFIDDHILSELIRIKKGNYTEYFNPEIKLFEGCEIEKDDSFYEKRKIGKNDKYLYKLIQQDQIDDFIVFVNQSNISIKDTKIESTIYETNPFLIENEPNLIEYSAFYGSIQIFKYLFMNNVRLTPSLYLYAIHGNNPEILQFLEENKITPEDRTYKKCLKESIKCHHHNFTDYFLDNLADLSNLYFNFRDFNDNYLSYCFEYYNFSYFPETLNELCVLDYACKYDYYVIVNSFMETISADEINSMIILLFLNPIISKKNLKTVSNTKIFMIQFFV</sequence>
<proteinExistence type="predicted"/>
<name>A0ABR2GT04_9EUKA</name>
<gene>
    <name evidence="1" type="ORF">M9Y10_037123</name>
</gene>
<dbReference type="InterPro" id="IPR036770">
    <property type="entry name" value="Ankyrin_rpt-contain_sf"/>
</dbReference>
<dbReference type="Proteomes" id="UP001470230">
    <property type="component" value="Unassembled WGS sequence"/>
</dbReference>
<keyword evidence="2" id="KW-1185">Reference proteome</keyword>
<organism evidence="1 2">
    <name type="scientific">Tritrichomonas musculus</name>
    <dbReference type="NCBI Taxonomy" id="1915356"/>
    <lineage>
        <taxon>Eukaryota</taxon>
        <taxon>Metamonada</taxon>
        <taxon>Parabasalia</taxon>
        <taxon>Tritrichomonadida</taxon>
        <taxon>Tritrichomonadidae</taxon>
        <taxon>Tritrichomonas</taxon>
    </lineage>
</organism>
<evidence type="ECO:0008006" key="3">
    <source>
        <dbReference type="Google" id="ProtNLM"/>
    </source>
</evidence>
<dbReference type="SUPFAM" id="SSF48403">
    <property type="entry name" value="Ankyrin repeat"/>
    <property type="match status" value="1"/>
</dbReference>
<protein>
    <recommendedName>
        <fullName evidence="3">DUF3447 domain-containing protein</fullName>
    </recommendedName>
</protein>
<evidence type="ECO:0000313" key="1">
    <source>
        <dbReference type="EMBL" id="KAK8837074.1"/>
    </source>
</evidence>
<reference evidence="1 2" key="1">
    <citation type="submission" date="2024-04" db="EMBL/GenBank/DDBJ databases">
        <title>Tritrichomonas musculus Genome.</title>
        <authorList>
            <person name="Alves-Ferreira E."/>
            <person name="Grigg M."/>
            <person name="Lorenzi H."/>
            <person name="Galac M."/>
        </authorList>
    </citation>
    <scope>NUCLEOTIDE SEQUENCE [LARGE SCALE GENOMIC DNA]</scope>
    <source>
        <strain evidence="1 2">EAF2021</strain>
    </source>
</reference>
<accession>A0ABR2GT04</accession>